<dbReference type="InterPro" id="IPR023393">
    <property type="entry name" value="START-like_dom_sf"/>
</dbReference>
<name>A0A7Y7ITL4_9PROT</name>
<dbReference type="RefSeq" id="WP_176638883.1">
    <property type="nucleotide sequence ID" value="NZ_JABXXP010000017.1"/>
</dbReference>
<dbReference type="PANTHER" id="PTHR39332:SF7">
    <property type="entry name" value="SRPBCC FAMILY PROTEIN"/>
    <property type="match status" value="1"/>
</dbReference>
<proteinExistence type="predicted"/>
<accession>A0A7Y7ITL4</accession>
<organism evidence="1 2">
    <name type="scientific">Nguyenibacter vanlangensis</name>
    <dbReference type="NCBI Taxonomy" id="1216886"/>
    <lineage>
        <taxon>Bacteria</taxon>
        <taxon>Pseudomonadati</taxon>
        <taxon>Pseudomonadota</taxon>
        <taxon>Alphaproteobacteria</taxon>
        <taxon>Acetobacterales</taxon>
        <taxon>Acetobacteraceae</taxon>
        <taxon>Nguyenibacter</taxon>
    </lineage>
</organism>
<sequence>MIDVISRVAATVSADTAWRLLGGFDSLPVWIPMIRTSTLEDGGRIRRLTTVEGATIVERVLRFDEQERLYTYAYVSGPDPVEDYVGKVAVEESGPGRCVITWGSRFKPAGLSDAEARQRYQAAYTAALLHAKCLLESGNVTP</sequence>
<dbReference type="InterPro" id="IPR019587">
    <property type="entry name" value="Polyketide_cyclase/dehydratase"/>
</dbReference>
<reference evidence="1 2" key="1">
    <citation type="submission" date="2020-06" db="EMBL/GenBank/DDBJ databases">
        <title>Description of novel acetic acid bacteria.</title>
        <authorList>
            <person name="Sombolestani A."/>
        </authorList>
    </citation>
    <scope>NUCLEOTIDE SEQUENCE [LARGE SCALE GENOMIC DNA]</scope>
    <source>
        <strain evidence="1 2">LMG 31431</strain>
    </source>
</reference>
<evidence type="ECO:0000313" key="1">
    <source>
        <dbReference type="EMBL" id="NVN10098.1"/>
    </source>
</evidence>
<dbReference type="Pfam" id="PF10604">
    <property type="entry name" value="Polyketide_cyc2"/>
    <property type="match status" value="1"/>
</dbReference>
<dbReference type="Proteomes" id="UP000534870">
    <property type="component" value="Unassembled WGS sequence"/>
</dbReference>
<dbReference type="PANTHER" id="PTHR39332">
    <property type="entry name" value="BLL4707 PROTEIN"/>
    <property type="match status" value="1"/>
</dbReference>
<comment type="caution">
    <text evidence="1">The sequence shown here is derived from an EMBL/GenBank/DDBJ whole genome shotgun (WGS) entry which is preliminary data.</text>
</comment>
<dbReference type="SUPFAM" id="SSF55961">
    <property type="entry name" value="Bet v1-like"/>
    <property type="match status" value="1"/>
</dbReference>
<gene>
    <name evidence="1" type="ORF">HUK84_02865</name>
</gene>
<evidence type="ECO:0000313" key="2">
    <source>
        <dbReference type="Proteomes" id="UP000534870"/>
    </source>
</evidence>
<dbReference type="Gene3D" id="3.30.530.20">
    <property type="match status" value="1"/>
</dbReference>
<dbReference type="EMBL" id="JABXXP010000017">
    <property type="protein sequence ID" value="NVN10098.1"/>
    <property type="molecule type" value="Genomic_DNA"/>
</dbReference>
<dbReference type="AlphaFoldDB" id="A0A7Y7ITL4"/>
<dbReference type="CDD" id="cd07821">
    <property type="entry name" value="PYR_PYL_RCAR_like"/>
    <property type="match status" value="1"/>
</dbReference>
<protein>
    <submittedName>
        <fullName evidence="1">SRPBCC family protein</fullName>
    </submittedName>
</protein>